<feature type="signal peptide" evidence="1">
    <location>
        <begin position="1"/>
        <end position="19"/>
    </location>
</feature>
<dbReference type="InterPro" id="IPR036404">
    <property type="entry name" value="Jacalin-like_lectin_dom_sf"/>
</dbReference>
<sequence>MCNKLLIILYLFFISAAYAAEGNYISEFGNTTGTPTELVVSDNKSFKIRSDSFIYAFKSGDHQVGGTGGHLSTQYDINHISKIKAYVAHYGSQAYIRKIVIEFKFYGYTYYHTYGYYSGKADVYEAIIPKHSKLTGINVYTAPHPYQSQQKLLVGFGLKLTNTGPILGLTKGSLYHLSPLTNNTVWVNQGNSTVYRAGLLNTVSESVGGPASGSWESADLSTVSRIQAGVSTYYGWYGNYYQQKLNYILFGSEHVGFHHGDQAIQIIKGDFSHVKGISVLTEDRVYSWWYYYYVFPIYLNAIKFNF</sequence>
<dbReference type="STRING" id="1080227.A8L45_21095"/>
<dbReference type="RefSeq" id="WP_068905334.1">
    <property type="nucleotide sequence ID" value="NZ_JBHUIF010000009.1"/>
</dbReference>
<accession>A0A1C3EA98</accession>
<protein>
    <recommendedName>
        <fullName evidence="4">Jacalin-type lectin domain-containing protein</fullName>
    </recommendedName>
</protein>
<dbReference type="AlphaFoldDB" id="A0A1C3EA98"/>
<dbReference type="Proteomes" id="UP000094936">
    <property type="component" value="Unassembled WGS sequence"/>
</dbReference>
<evidence type="ECO:0000256" key="1">
    <source>
        <dbReference type="SAM" id="SignalP"/>
    </source>
</evidence>
<gene>
    <name evidence="2" type="ORF">A8L45_21095</name>
</gene>
<organism evidence="2 3">
    <name type="scientific">Veronia pacifica</name>
    <dbReference type="NCBI Taxonomy" id="1080227"/>
    <lineage>
        <taxon>Bacteria</taxon>
        <taxon>Pseudomonadati</taxon>
        <taxon>Pseudomonadota</taxon>
        <taxon>Gammaproteobacteria</taxon>
        <taxon>Vibrionales</taxon>
        <taxon>Vibrionaceae</taxon>
        <taxon>Veronia</taxon>
    </lineage>
</organism>
<keyword evidence="3" id="KW-1185">Reference proteome</keyword>
<evidence type="ECO:0000313" key="3">
    <source>
        <dbReference type="Proteomes" id="UP000094936"/>
    </source>
</evidence>
<dbReference type="OrthoDB" id="9828393at2"/>
<evidence type="ECO:0000313" key="2">
    <source>
        <dbReference type="EMBL" id="ODA30140.1"/>
    </source>
</evidence>
<keyword evidence="1" id="KW-0732">Signal</keyword>
<comment type="caution">
    <text evidence="2">The sequence shown here is derived from an EMBL/GenBank/DDBJ whole genome shotgun (WGS) entry which is preliminary data.</text>
</comment>
<reference evidence="2 3" key="1">
    <citation type="submission" date="2016-05" db="EMBL/GenBank/DDBJ databases">
        <title>Genomic Taxonomy of the Vibrionaceae.</title>
        <authorList>
            <person name="Gomez-Gil B."/>
            <person name="Enciso-Ibarra J."/>
        </authorList>
    </citation>
    <scope>NUCLEOTIDE SEQUENCE [LARGE SCALE GENOMIC DNA]</scope>
    <source>
        <strain evidence="2 3">CAIM 1920</strain>
    </source>
</reference>
<dbReference type="EMBL" id="LYBM01000058">
    <property type="protein sequence ID" value="ODA30140.1"/>
    <property type="molecule type" value="Genomic_DNA"/>
</dbReference>
<proteinExistence type="predicted"/>
<dbReference type="Gene3D" id="2.100.10.30">
    <property type="entry name" value="Jacalin-like lectin domain"/>
    <property type="match status" value="1"/>
</dbReference>
<evidence type="ECO:0008006" key="4">
    <source>
        <dbReference type="Google" id="ProtNLM"/>
    </source>
</evidence>
<name>A0A1C3EA98_9GAMM</name>
<feature type="chain" id="PRO_5008672958" description="Jacalin-type lectin domain-containing protein" evidence="1">
    <location>
        <begin position="20"/>
        <end position="306"/>
    </location>
</feature>